<comment type="caution">
    <text evidence="3">The sequence shown here is derived from an EMBL/GenBank/DDBJ whole genome shotgun (WGS) entry which is preliminary data.</text>
</comment>
<dbReference type="AlphaFoldDB" id="A0A917QEB9"/>
<evidence type="ECO:0000313" key="3">
    <source>
        <dbReference type="EMBL" id="GGK46406.1"/>
    </source>
</evidence>
<dbReference type="Proteomes" id="UP000600449">
    <property type="component" value="Unassembled WGS sequence"/>
</dbReference>
<reference evidence="3 4" key="1">
    <citation type="journal article" date="2014" name="Int. J. Syst. Evol. Microbiol.">
        <title>Complete genome sequence of Corynebacterium casei LMG S-19264T (=DSM 44701T), isolated from a smear-ripened cheese.</title>
        <authorList>
            <consortium name="US DOE Joint Genome Institute (JGI-PGF)"/>
            <person name="Walter F."/>
            <person name="Albersmeier A."/>
            <person name="Kalinowski J."/>
            <person name="Ruckert C."/>
        </authorList>
    </citation>
    <scope>NUCLEOTIDE SEQUENCE [LARGE SCALE GENOMIC DNA]</scope>
    <source>
        <strain evidence="3 4">CGMCC 1.9161</strain>
    </source>
</reference>
<dbReference type="InterPro" id="IPR045599">
    <property type="entry name" value="DUF6456"/>
</dbReference>
<feature type="compositionally biased region" description="Basic and acidic residues" evidence="1">
    <location>
        <begin position="18"/>
        <end position="27"/>
    </location>
</feature>
<dbReference type="Pfam" id="PF20057">
    <property type="entry name" value="DUF6456"/>
    <property type="match status" value="1"/>
</dbReference>
<protein>
    <recommendedName>
        <fullName evidence="2">DUF6456 domain-containing protein</fullName>
    </recommendedName>
</protein>
<gene>
    <name evidence="3" type="ORF">GCM10011322_36850</name>
</gene>
<name>A0A917QEB9_9HYPH</name>
<evidence type="ECO:0000256" key="1">
    <source>
        <dbReference type="SAM" id="MobiDB-lite"/>
    </source>
</evidence>
<sequence>MDRHSAFEQSKNKITRGTPRERGDRRARGGGASAGRDVAGQGGTASTKPGRRAVRLLEALCARDASGFPDPVDPARVLVRAGADRHGVSLSAGAFDAADAEALVAADLARWSRETRARRLVATEAGRSWLRRGADPAEPFAAQHRETRSADRPDPAGGTTRRVVVNNSESPLAWLASRRNRDGSPFLDAASQEAGERLRRDLTMAGIMPGVTVDWSRFGGGGSSRSGPRGGLDMTEALVAARQRVARAGDALGAEDLDLLVDVCGFLKGLSTVERERGWPARSAKVLVARALKRLATHYGLAAEARGPARAVGIAAWRA</sequence>
<feature type="domain" description="DUF6456" evidence="2">
    <location>
        <begin position="165"/>
        <end position="300"/>
    </location>
</feature>
<evidence type="ECO:0000259" key="2">
    <source>
        <dbReference type="Pfam" id="PF20057"/>
    </source>
</evidence>
<keyword evidence="4" id="KW-1185">Reference proteome</keyword>
<organism evidence="3 4">
    <name type="scientific">Salinarimonas ramus</name>
    <dbReference type="NCBI Taxonomy" id="690164"/>
    <lineage>
        <taxon>Bacteria</taxon>
        <taxon>Pseudomonadati</taxon>
        <taxon>Pseudomonadota</taxon>
        <taxon>Alphaproteobacteria</taxon>
        <taxon>Hyphomicrobiales</taxon>
        <taxon>Salinarimonadaceae</taxon>
        <taxon>Salinarimonas</taxon>
    </lineage>
</organism>
<accession>A0A917QEB9</accession>
<feature type="region of interest" description="Disordered" evidence="1">
    <location>
        <begin position="1"/>
        <end position="52"/>
    </location>
</feature>
<dbReference type="EMBL" id="BMMF01000012">
    <property type="protein sequence ID" value="GGK46406.1"/>
    <property type="molecule type" value="Genomic_DNA"/>
</dbReference>
<proteinExistence type="predicted"/>
<feature type="region of interest" description="Disordered" evidence="1">
    <location>
        <begin position="132"/>
        <end position="163"/>
    </location>
</feature>
<feature type="compositionally biased region" description="Basic and acidic residues" evidence="1">
    <location>
        <begin position="143"/>
        <end position="154"/>
    </location>
</feature>
<evidence type="ECO:0000313" key="4">
    <source>
        <dbReference type="Proteomes" id="UP000600449"/>
    </source>
</evidence>